<reference evidence="5" key="2">
    <citation type="submission" date="2025-09" db="UniProtKB">
        <authorList>
            <consortium name="Ensembl"/>
        </authorList>
    </citation>
    <scope>IDENTIFICATION</scope>
</reference>
<comment type="subcellular location">
    <subcellularLocation>
        <location evidence="1">Cytoplasm</location>
    </subcellularLocation>
</comment>
<dbReference type="Gene3D" id="3.80.10.10">
    <property type="entry name" value="Ribonuclease Inhibitor"/>
    <property type="match status" value="1"/>
</dbReference>
<evidence type="ECO:0000313" key="5">
    <source>
        <dbReference type="Ensembl" id="ENSZALP00000002520.1"/>
    </source>
</evidence>
<evidence type="ECO:0008006" key="7">
    <source>
        <dbReference type="Google" id="ProtNLM"/>
    </source>
</evidence>
<dbReference type="AlphaFoldDB" id="A0A8D2M5R6"/>
<proteinExistence type="predicted"/>
<evidence type="ECO:0000313" key="6">
    <source>
        <dbReference type="Proteomes" id="UP000694413"/>
    </source>
</evidence>
<dbReference type="GO" id="GO:0005737">
    <property type="term" value="C:cytoplasm"/>
    <property type="evidence" value="ECO:0007669"/>
    <property type="project" value="UniProtKB-SubCell"/>
</dbReference>
<keyword evidence="3" id="KW-0433">Leucine-rich repeat</keyword>
<evidence type="ECO:0000256" key="4">
    <source>
        <dbReference type="ARBA" id="ARBA00022737"/>
    </source>
</evidence>
<keyword evidence="2" id="KW-0963">Cytoplasm</keyword>
<reference evidence="5" key="1">
    <citation type="submission" date="2025-08" db="UniProtKB">
        <authorList>
            <consortium name="Ensembl"/>
        </authorList>
    </citation>
    <scope>IDENTIFICATION</scope>
</reference>
<dbReference type="InterPro" id="IPR032675">
    <property type="entry name" value="LRR_dom_sf"/>
</dbReference>
<organism evidence="5 6">
    <name type="scientific">Zonotrichia albicollis</name>
    <name type="common">White-throated sparrow</name>
    <name type="synonym">Fringilla albicollis</name>
    <dbReference type="NCBI Taxonomy" id="44394"/>
    <lineage>
        <taxon>Eukaryota</taxon>
        <taxon>Metazoa</taxon>
        <taxon>Chordata</taxon>
        <taxon>Craniata</taxon>
        <taxon>Vertebrata</taxon>
        <taxon>Euteleostomi</taxon>
        <taxon>Archelosauria</taxon>
        <taxon>Archosauria</taxon>
        <taxon>Dinosauria</taxon>
        <taxon>Saurischia</taxon>
        <taxon>Theropoda</taxon>
        <taxon>Coelurosauria</taxon>
        <taxon>Aves</taxon>
        <taxon>Neognathae</taxon>
        <taxon>Neoaves</taxon>
        <taxon>Telluraves</taxon>
        <taxon>Australaves</taxon>
        <taxon>Passeriformes</taxon>
        <taxon>Passerellidae</taxon>
        <taxon>Zonotrichia</taxon>
    </lineage>
</organism>
<dbReference type="PANTHER" id="PTHR14224:SF9">
    <property type="entry name" value="LEUCINE-RICH REPEAT-CONTAINING PROTEIN 14"/>
    <property type="match status" value="1"/>
</dbReference>
<dbReference type="Ensembl" id="ENSZALT00000004202.1">
    <property type="protein sequence ID" value="ENSZALP00000002520.1"/>
    <property type="gene ID" value="ENSZALG00000002661.1"/>
</dbReference>
<protein>
    <recommendedName>
        <fullName evidence="7">Leucine-rich repeat-containing protein 14</fullName>
    </recommendedName>
</protein>
<evidence type="ECO:0000256" key="3">
    <source>
        <dbReference type="ARBA" id="ARBA00022614"/>
    </source>
</evidence>
<sequence>MVLGALSQDRDGCNPSSHCPQMHTNLHLSLFPPSSDLQAPLESLELAFCSLVPTDLAFLSQSFHAPALKRLNLSSHDFSQGLLEPLWLLLEETSASLLHLDLMECCMADSHLDALLPTLRHCSCLCFLGVYGNPLSTATLRDLLQKTLELRNLHLVVYPFPVDCCKPEPPLPESAWNFEEAVDEKLLAAVDVEFCRMAQRINPTPTTLNRIF</sequence>
<evidence type="ECO:0000256" key="1">
    <source>
        <dbReference type="ARBA" id="ARBA00004496"/>
    </source>
</evidence>
<accession>A0A8D2M5R6</accession>
<dbReference type="SUPFAM" id="SSF52047">
    <property type="entry name" value="RNI-like"/>
    <property type="match status" value="1"/>
</dbReference>
<dbReference type="PANTHER" id="PTHR14224">
    <property type="entry name" value="SIMILAR TO PREFERENTIALLY EXPRESSED ANTIGEN IN MELANOMA-LIKE 3"/>
    <property type="match status" value="1"/>
</dbReference>
<name>A0A8D2M5R6_ZONAL</name>
<keyword evidence="6" id="KW-1185">Reference proteome</keyword>
<dbReference type="Proteomes" id="UP000694413">
    <property type="component" value="Unassembled WGS sequence"/>
</dbReference>
<keyword evidence="4" id="KW-0677">Repeat</keyword>
<dbReference type="InterPro" id="IPR050694">
    <property type="entry name" value="LRRC14/PRAME"/>
</dbReference>
<evidence type="ECO:0000256" key="2">
    <source>
        <dbReference type="ARBA" id="ARBA00022490"/>
    </source>
</evidence>